<evidence type="ECO:0000256" key="3">
    <source>
        <dbReference type="ARBA" id="ARBA00023163"/>
    </source>
</evidence>
<keyword evidence="6" id="KW-1185">Reference proteome</keyword>
<dbReference type="Proteomes" id="UP000050741">
    <property type="component" value="Unassembled WGS sequence"/>
</dbReference>
<evidence type="ECO:0000313" key="7">
    <source>
        <dbReference type="WBParaSite" id="GPLIN_001482800"/>
    </source>
</evidence>
<dbReference type="AlphaFoldDB" id="A0A183CPM1"/>
<proteinExistence type="predicted"/>
<dbReference type="InterPro" id="IPR000536">
    <property type="entry name" value="Nucl_hrmn_rcpt_lig-bd"/>
</dbReference>
<evidence type="ECO:0000313" key="6">
    <source>
        <dbReference type="Proteomes" id="UP000050741"/>
    </source>
</evidence>
<accession>A0A183CPM1</accession>
<reference evidence="6" key="2">
    <citation type="submission" date="2014-05" db="EMBL/GenBank/DDBJ databases">
        <title>The genome and life-stage specific transcriptomes of Globodera pallida elucidate key aspects of plant parasitism by a cyst nematode.</title>
        <authorList>
            <person name="Cotton J.A."/>
            <person name="Lilley C.J."/>
            <person name="Jones L.M."/>
            <person name="Kikuchi T."/>
            <person name="Reid A.J."/>
            <person name="Thorpe P."/>
            <person name="Tsai I.J."/>
            <person name="Beasley H."/>
            <person name="Blok V."/>
            <person name="Cock P.J.A."/>
            <person name="Van den Akker S.E."/>
            <person name="Holroyd N."/>
            <person name="Hunt M."/>
            <person name="Mantelin S."/>
            <person name="Naghra H."/>
            <person name="Pain A."/>
            <person name="Palomares-Rius J.E."/>
            <person name="Zarowiecki M."/>
            <person name="Berriman M."/>
            <person name="Jones J.T."/>
            <person name="Urwin P.E."/>
        </authorList>
    </citation>
    <scope>NUCLEOTIDE SEQUENCE [LARGE SCALE GENOMIC DNA]</scope>
    <source>
        <strain evidence="6">Lindley</strain>
    </source>
</reference>
<dbReference type="GO" id="GO:0005634">
    <property type="term" value="C:nucleus"/>
    <property type="evidence" value="ECO:0007669"/>
    <property type="project" value="UniProtKB-SubCell"/>
</dbReference>
<reference evidence="7" key="3">
    <citation type="submission" date="2016-06" db="UniProtKB">
        <authorList>
            <consortium name="WormBaseParasite"/>
        </authorList>
    </citation>
    <scope>IDENTIFICATION</scope>
</reference>
<evidence type="ECO:0000256" key="1">
    <source>
        <dbReference type="ARBA" id="ARBA00004123"/>
    </source>
</evidence>
<dbReference type="SUPFAM" id="SSF48508">
    <property type="entry name" value="Nuclear receptor ligand-binding domain"/>
    <property type="match status" value="1"/>
</dbReference>
<evidence type="ECO:0000259" key="5">
    <source>
        <dbReference type="PROSITE" id="PS51843"/>
    </source>
</evidence>
<dbReference type="GO" id="GO:0000978">
    <property type="term" value="F:RNA polymerase II cis-regulatory region sequence-specific DNA binding"/>
    <property type="evidence" value="ECO:0007669"/>
    <property type="project" value="TreeGrafter"/>
</dbReference>
<dbReference type="PROSITE" id="PS51843">
    <property type="entry name" value="NR_LBD"/>
    <property type="match status" value="1"/>
</dbReference>
<dbReference type="WBParaSite" id="GPLIN_001482800">
    <property type="protein sequence ID" value="GPLIN_001482800"/>
    <property type="gene ID" value="GPLIN_001482800"/>
</dbReference>
<organism evidence="6 7">
    <name type="scientific">Globodera pallida</name>
    <name type="common">Potato cyst nematode worm</name>
    <name type="synonym">Heterodera pallida</name>
    <dbReference type="NCBI Taxonomy" id="36090"/>
    <lineage>
        <taxon>Eukaryota</taxon>
        <taxon>Metazoa</taxon>
        <taxon>Ecdysozoa</taxon>
        <taxon>Nematoda</taxon>
        <taxon>Chromadorea</taxon>
        <taxon>Rhabditida</taxon>
        <taxon>Tylenchina</taxon>
        <taxon>Tylenchomorpha</taxon>
        <taxon>Tylenchoidea</taxon>
        <taxon>Heteroderidae</taxon>
        <taxon>Heteroderinae</taxon>
        <taxon>Globodera</taxon>
    </lineage>
</organism>
<feature type="domain" description="NR LBD" evidence="5">
    <location>
        <begin position="99"/>
        <end position="292"/>
    </location>
</feature>
<keyword evidence="4" id="KW-0675">Receptor</keyword>
<protein>
    <submittedName>
        <fullName evidence="7">NR LBD domain-containing protein</fullName>
    </submittedName>
</protein>
<dbReference type="PANTHER" id="PTHR45805:SF2">
    <property type="entry name" value="NUCLEAR HORMONE RECEPTOR HR3-RELATED"/>
    <property type="match status" value="1"/>
</dbReference>
<name>A0A183CPM1_GLOPA</name>
<dbReference type="PANTHER" id="PTHR45805">
    <property type="entry name" value="NUCLEAR HORMONE RECEPTOR HR3-RELATED"/>
    <property type="match status" value="1"/>
</dbReference>
<dbReference type="Gene3D" id="1.10.565.10">
    <property type="entry name" value="Retinoid X Receptor"/>
    <property type="match status" value="1"/>
</dbReference>
<dbReference type="GO" id="GO:0004879">
    <property type="term" value="F:nuclear receptor activity"/>
    <property type="evidence" value="ECO:0007669"/>
    <property type="project" value="TreeGrafter"/>
</dbReference>
<reference evidence="6" key="1">
    <citation type="submission" date="2013-12" db="EMBL/GenBank/DDBJ databases">
        <authorList>
            <person name="Aslett M."/>
        </authorList>
    </citation>
    <scope>NUCLEOTIDE SEQUENCE [LARGE SCALE GENOMIC DNA]</scope>
    <source>
        <strain evidence="6">Lindley</strain>
    </source>
</reference>
<keyword evidence="3" id="KW-0804">Transcription</keyword>
<comment type="subcellular location">
    <subcellularLocation>
        <location evidence="1">Nucleus</location>
    </subcellularLocation>
</comment>
<evidence type="ECO:0000256" key="2">
    <source>
        <dbReference type="ARBA" id="ARBA00023015"/>
    </source>
</evidence>
<evidence type="ECO:0000256" key="4">
    <source>
        <dbReference type="ARBA" id="ARBA00023170"/>
    </source>
</evidence>
<dbReference type="InterPro" id="IPR035500">
    <property type="entry name" value="NHR-like_dom_sf"/>
</dbReference>
<sequence length="292" mass="33011">QQCNERLNNFLEQYSGGHPVTGADTAIPTAPLIRHNLASFTVYTDVELVKRVDFAYEEAYSAYVSHNLPIDNDRYVTMGVDPPQHFEGVNAICMRYKQAYLAYARARSSANQSCGTMVVDPQQLDRLMNMNRADGWLKFANVLTNVTKCSIMFAKTLKEFGEVEKHHRILTLKKAAFELALIVMAQHYHQPSQTLRVHNIVLPVDKFRCTDKEDEEFGKELISVLQLLSSFQLNGTESALLCAFVLMEQTPGMNAFVGQLKKWLAAKLHQRMSSNAGDKALRELFECLAVSR</sequence>
<keyword evidence="2" id="KW-0805">Transcription regulation</keyword>